<feature type="transmembrane region" description="Helical" evidence="1">
    <location>
        <begin position="29"/>
        <end position="50"/>
    </location>
</feature>
<gene>
    <name evidence="2" type="ORF">ODALV1_LOCUS30053</name>
</gene>
<organism evidence="2 3">
    <name type="scientific">Orchesella dallaii</name>
    <dbReference type="NCBI Taxonomy" id="48710"/>
    <lineage>
        <taxon>Eukaryota</taxon>
        <taxon>Metazoa</taxon>
        <taxon>Ecdysozoa</taxon>
        <taxon>Arthropoda</taxon>
        <taxon>Hexapoda</taxon>
        <taxon>Collembola</taxon>
        <taxon>Entomobryomorpha</taxon>
        <taxon>Entomobryoidea</taxon>
        <taxon>Orchesellidae</taxon>
        <taxon>Orchesellinae</taxon>
        <taxon>Orchesella</taxon>
    </lineage>
</organism>
<evidence type="ECO:0000256" key="1">
    <source>
        <dbReference type="SAM" id="Phobius"/>
    </source>
</evidence>
<keyword evidence="1" id="KW-0812">Transmembrane</keyword>
<protein>
    <recommendedName>
        <fullName evidence="4">Transmembrane protein</fullName>
    </recommendedName>
</protein>
<feature type="transmembrane region" description="Helical" evidence="1">
    <location>
        <begin position="62"/>
        <end position="80"/>
    </location>
</feature>
<keyword evidence="3" id="KW-1185">Reference proteome</keyword>
<feature type="transmembrane region" description="Helical" evidence="1">
    <location>
        <begin position="95"/>
        <end position="124"/>
    </location>
</feature>
<evidence type="ECO:0000313" key="2">
    <source>
        <dbReference type="EMBL" id="CAL8144043.1"/>
    </source>
</evidence>
<keyword evidence="1" id="KW-1133">Transmembrane helix</keyword>
<dbReference type="EMBL" id="CAXLJM020000160">
    <property type="protein sequence ID" value="CAL8144043.1"/>
    <property type="molecule type" value="Genomic_DNA"/>
</dbReference>
<evidence type="ECO:0000313" key="3">
    <source>
        <dbReference type="Proteomes" id="UP001642540"/>
    </source>
</evidence>
<reference evidence="2 3" key="1">
    <citation type="submission" date="2024-08" db="EMBL/GenBank/DDBJ databases">
        <authorList>
            <person name="Cucini C."/>
            <person name="Frati F."/>
        </authorList>
    </citation>
    <scope>NUCLEOTIDE SEQUENCE [LARGE SCALE GENOMIC DNA]</scope>
</reference>
<sequence>MKDDVEGERYRRAPEEENMPKIHLFAIELTNWLTLFSIAFAVIYAILLLVYEIALEMADIRWTFIGFIVCCLTDIVAYWICRFSLNDNGGIEKCFLYLVLVAQIATGLFFFVAPIVALATFQFVPDISAKNSVKLKDDISTREKDDYEEQFKHTFEDYVNPDPCLVDSDIEPDVRKMT</sequence>
<name>A0ABP1S5W9_9HEXA</name>
<dbReference type="Proteomes" id="UP001642540">
    <property type="component" value="Unassembled WGS sequence"/>
</dbReference>
<proteinExistence type="predicted"/>
<evidence type="ECO:0008006" key="4">
    <source>
        <dbReference type="Google" id="ProtNLM"/>
    </source>
</evidence>
<accession>A0ABP1S5W9</accession>
<comment type="caution">
    <text evidence="2">The sequence shown here is derived from an EMBL/GenBank/DDBJ whole genome shotgun (WGS) entry which is preliminary data.</text>
</comment>
<keyword evidence="1" id="KW-0472">Membrane</keyword>